<name>A0A1M4ZIC7_9FIRM</name>
<sequence length="176" mass="20638">MGKIVKEGKRLRLRVAELKDLDYIMEAENRPENVRFILPESREVHEKGLNSESMVHFIVEEKDTGNAVGFLMIGNLNNPDHEVEWRKVIIDAKGRGYGHETMELLEEWSFEDMKFHRGWLDCKDYNERALHVYEAAGLQREALLRETMLVNGKYENLVILAILDREYFARKKSKGE</sequence>
<dbReference type="InterPro" id="IPR000182">
    <property type="entry name" value="GNAT_dom"/>
</dbReference>
<dbReference type="Proteomes" id="UP000184404">
    <property type="component" value="Unassembled WGS sequence"/>
</dbReference>
<dbReference type="STRING" id="1123243.SAMN02745190_02014"/>
<dbReference type="SUPFAM" id="SSF55729">
    <property type="entry name" value="Acyl-CoA N-acyltransferases (Nat)"/>
    <property type="match status" value="1"/>
</dbReference>
<gene>
    <name evidence="2" type="ORF">SAMN02745190_02014</name>
</gene>
<evidence type="ECO:0000259" key="1">
    <source>
        <dbReference type="PROSITE" id="PS51186"/>
    </source>
</evidence>
<keyword evidence="3" id="KW-1185">Reference proteome</keyword>
<evidence type="ECO:0000313" key="2">
    <source>
        <dbReference type="EMBL" id="SHF17326.1"/>
    </source>
</evidence>
<protein>
    <submittedName>
        <fullName evidence="2">Protein N-acetyltransferase, RimJ/RimL family</fullName>
    </submittedName>
</protein>
<reference evidence="2 3" key="1">
    <citation type="submission" date="2016-11" db="EMBL/GenBank/DDBJ databases">
        <authorList>
            <person name="Jaros S."/>
            <person name="Januszkiewicz K."/>
            <person name="Wedrychowicz H."/>
        </authorList>
    </citation>
    <scope>NUCLEOTIDE SEQUENCE [LARGE SCALE GENOMIC DNA]</scope>
    <source>
        <strain evidence="2 3">DSM 10502</strain>
    </source>
</reference>
<dbReference type="GO" id="GO:0016747">
    <property type="term" value="F:acyltransferase activity, transferring groups other than amino-acyl groups"/>
    <property type="evidence" value="ECO:0007669"/>
    <property type="project" value="InterPro"/>
</dbReference>
<keyword evidence="2" id="KW-0808">Transferase</keyword>
<dbReference type="PROSITE" id="PS51186">
    <property type="entry name" value="GNAT"/>
    <property type="match status" value="1"/>
</dbReference>
<dbReference type="Gene3D" id="3.40.630.30">
    <property type="match status" value="1"/>
</dbReference>
<feature type="domain" description="N-acetyltransferase" evidence="1">
    <location>
        <begin position="11"/>
        <end position="166"/>
    </location>
</feature>
<proteinExistence type="predicted"/>
<dbReference type="AlphaFoldDB" id="A0A1M4ZIC7"/>
<dbReference type="EMBL" id="FQUG01000008">
    <property type="protein sequence ID" value="SHF17326.1"/>
    <property type="molecule type" value="Genomic_DNA"/>
</dbReference>
<dbReference type="PANTHER" id="PTHR43415:SF3">
    <property type="entry name" value="GNAT-FAMILY ACETYLTRANSFERASE"/>
    <property type="match status" value="1"/>
</dbReference>
<evidence type="ECO:0000313" key="3">
    <source>
        <dbReference type="Proteomes" id="UP000184404"/>
    </source>
</evidence>
<dbReference type="OrthoDB" id="9795206at2"/>
<dbReference type="RefSeq" id="WP_072936111.1">
    <property type="nucleotide sequence ID" value="NZ_FQUG01000008.1"/>
</dbReference>
<dbReference type="PANTHER" id="PTHR43415">
    <property type="entry name" value="SPERMIDINE N(1)-ACETYLTRANSFERASE"/>
    <property type="match status" value="1"/>
</dbReference>
<accession>A0A1M4ZIC7</accession>
<organism evidence="2 3">
    <name type="scientific">Schwartzia succinivorans DSM 10502</name>
    <dbReference type="NCBI Taxonomy" id="1123243"/>
    <lineage>
        <taxon>Bacteria</taxon>
        <taxon>Bacillati</taxon>
        <taxon>Bacillota</taxon>
        <taxon>Negativicutes</taxon>
        <taxon>Selenomonadales</taxon>
        <taxon>Selenomonadaceae</taxon>
        <taxon>Schwartzia</taxon>
    </lineage>
</organism>
<dbReference type="InterPro" id="IPR016181">
    <property type="entry name" value="Acyl_CoA_acyltransferase"/>
</dbReference>
<dbReference type="Pfam" id="PF13302">
    <property type="entry name" value="Acetyltransf_3"/>
    <property type="match status" value="1"/>
</dbReference>